<organism evidence="1">
    <name type="scientific">Anguilla anguilla</name>
    <name type="common">European freshwater eel</name>
    <name type="synonym">Muraena anguilla</name>
    <dbReference type="NCBI Taxonomy" id="7936"/>
    <lineage>
        <taxon>Eukaryota</taxon>
        <taxon>Metazoa</taxon>
        <taxon>Chordata</taxon>
        <taxon>Craniata</taxon>
        <taxon>Vertebrata</taxon>
        <taxon>Euteleostomi</taxon>
        <taxon>Actinopterygii</taxon>
        <taxon>Neopterygii</taxon>
        <taxon>Teleostei</taxon>
        <taxon>Anguilliformes</taxon>
        <taxon>Anguillidae</taxon>
        <taxon>Anguilla</taxon>
    </lineage>
</organism>
<reference evidence="1" key="2">
    <citation type="journal article" date="2015" name="Fish Shellfish Immunol.">
        <title>Early steps in the European eel (Anguilla anguilla)-Vibrio vulnificus interaction in the gills: Role of the RtxA13 toxin.</title>
        <authorList>
            <person name="Callol A."/>
            <person name="Pajuelo D."/>
            <person name="Ebbesson L."/>
            <person name="Teles M."/>
            <person name="MacKenzie S."/>
            <person name="Amaro C."/>
        </authorList>
    </citation>
    <scope>NUCLEOTIDE SEQUENCE</scope>
</reference>
<protein>
    <submittedName>
        <fullName evidence="1">Uncharacterized protein</fullName>
    </submittedName>
</protein>
<proteinExistence type="predicted"/>
<accession>A0A0E9W942</accession>
<dbReference type="AlphaFoldDB" id="A0A0E9W942"/>
<dbReference type="EMBL" id="GBXM01021720">
    <property type="protein sequence ID" value="JAH86857.1"/>
    <property type="molecule type" value="Transcribed_RNA"/>
</dbReference>
<sequence>MPNYFDIVCRVCISRHFIDTLFIDTGLSSLLHFYLR</sequence>
<evidence type="ECO:0000313" key="1">
    <source>
        <dbReference type="EMBL" id="JAH86857.1"/>
    </source>
</evidence>
<reference evidence="1" key="1">
    <citation type="submission" date="2014-11" db="EMBL/GenBank/DDBJ databases">
        <authorList>
            <person name="Amaro Gonzalez C."/>
        </authorList>
    </citation>
    <scope>NUCLEOTIDE SEQUENCE</scope>
</reference>
<name>A0A0E9W942_ANGAN</name>